<dbReference type="InterPro" id="IPR039261">
    <property type="entry name" value="FNR_nucleotide-bd"/>
</dbReference>
<keyword evidence="19" id="KW-1185">Reference proteome</keyword>
<evidence type="ECO:0000313" key="19">
    <source>
        <dbReference type="Proteomes" id="UP000478008"/>
    </source>
</evidence>
<name>A0A7D9D1Y6_DEKBR</name>
<evidence type="ECO:0000256" key="12">
    <source>
        <dbReference type="ARBA" id="ARBA00023136"/>
    </source>
</evidence>
<dbReference type="EMBL" id="CABFWN010000007">
    <property type="protein sequence ID" value="VUG20310.1"/>
    <property type="molecule type" value="Genomic_DNA"/>
</dbReference>
<reference evidence="18 19" key="1">
    <citation type="submission" date="2019-07" db="EMBL/GenBank/DDBJ databases">
        <authorList>
            <person name="Friedrich A."/>
            <person name="Schacherer J."/>
        </authorList>
    </citation>
    <scope>NUCLEOTIDE SEQUENCE [LARGE SCALE GENOMIC DNA]</scope>
</reference>
<keyword evidence="5 15" id="KW-0812">Transmembrane</keyword>
<dbReference type="InterPro" id="IPR017927">
    <property type="entry name" value="FAD-bd_FR_type"/>
</dbReference>
<reference evidence="17 20" key="2">
    <citation type="journal article" date="2020" name="Appl. Microbiol. Biotechnol.">
        <title>Targeted gene deletion in Brettanomyces bruxellensis with an expression-free CRISPR-Cas9 system.</title>
        <authorList>
            <person name="Varela C."/>
            <person name="Bartel C."/>
            <person name="Onetto C."/>
            <person name="Borneman A."/>
        </authorList>
    </citation>
    <scope>NUCLEOTIDE SEQUENCE [LARGE SCALE GENOMIC DNA]</scope>
    <source>
        <strain evidence="17 20">AWRI1613</strain>
    </source>
</reference>
<feature type="binding site" evidence="13">
    <location>
        <position position="143"/>
    </location>
    <ligand>
        <name>FAD</name>
        <dbReference type="ChEBI" id="CHEBI:57692"/>
    </ligand>
</feature>
<evidence type="ECO:0000313" key="18">
    <source>
        <dbReference type="EMBL" id="VUG20310.1"/>
    </source>
</evidence>
<evidence type="ECO:0000256" key="13">
    <source>
        <dbReference type="PIRSR" id="PIRSR601834-1"/>
    </source>
</evidence>
<organism evidence="18 19">
    <name type="scientific">Dekkera bruxellensis</name>
    <name type="common">Brettanomyces custersii</name>
    <dbReference type="NCBI Taxonomy" id="5007"/>
    <lineage>
        <taxon>Eukaryota</taxon>
        <taxon>Fungi</taxon>
        <taxon>Dikarya</taxon>
        <taxon>Ascomycota</taxon>
        <taxon>Saccharomycotina</taxon>
        <taxon>Pichiomycetes</taxon>
        <taxon>Pichiales</taxon>
        <taxon>Pichiaceae</taxon>
        <taxon>Brettanomyces</taxon>
    </lineage>
</organism>
<dbReference type="GO" id="GO:0005741">
    <property type="term" value="C:mitochondrial outer membrane"/>
    <property type="evidence" value="ECO:0007669"/>
    <property type="project" value="UniProtKB-SubCell"/>
</dbReference>
<dbReference type="SUPFAM" id="SSF52343">
    <property type="entry name" value="Ferredoxin reductase-like, C-terminal NADP-linked domain"/>
    <property type="match status" value="1"/>
</dbReference>
<feature type="binding site" evidence="13">
    <location>
        <position position="117"/>
    </location>
    <ligand>
        <name>FAD</name>
        <dbReference type="ChEBI" id="CHEBI:57692"/>
    </ligand>
</feature>
<dbReference type="PANTHER" id="PTHR19370">
    <property type="entry name" value="NADH-CYTOCHROME B5 REDUCTASE"/>
    <property type="match status" value="1"/>
</dbReference>
<dbReference type="Pfam" id="PF00175">
    <property type="entry name" value="NAD_binding_1"/>
    <property type="match status" value="1"/>
</dbReference>
<accession>A0A7D9D1Y6</accession>
<dbReference type="Proteomes" id="UP000568158">
    <property type="component" value="Unassembled WGS sequence"/>
</dbReference>
<feature type="binding site" evidence="13">
    <location>
        <position position="185"/>
    </location>
    <ligand>
        <name>FAD</name>
        <dbReference type="ChEBI" id="CHEBI:57692"/>
    </ligand>
</feature>
<dbReference type="FunFam" id="2.40.30.10:FF:000069">
    <property type="entry name" value="NADH-cytochrome b5 reductase"/>
    <property type="match status" value="1"/>
</dbReference>
<keyword evidence="11" id="KW-0496">Mitochondrion</keyword>
<keyword evidence="4 13" id="KW-0285">Flavoprotein</keyword>
<sequence>MAQKEDKTYLLKTPLHGIYIPTALCLFGISILNYHYLPYMILILALYFTYQYIRVKHLKPTMSSEDFQPYELIDMTIISKNTAIYRFKLYRDYDILKIPVGQHLACKVQIDGKDEIRYYTPISNQFDEGFFDIMVKSYKEGKVSRYFAGLKVGEKVDFKGPVGRMEYTKNMAKEIYMIAGGSGITPMLQVLASVITTPEDLTNVHLLYANETKNDILLKDELEDLDKRYPNFNAKFTLTNPPSGWDGETGYVTKEMLSDFLPEPSDDVKVFICGPMPMKKKMLEYTEELGWQKGTLSSDRDDQVFCF</sequence>
<keyword evidence="10 14" id="KW-0520">NAD</keyword>
<dbReference type="FunFam" id="3.40.50.80:FF:000009">
    <property type="entry name" value="NADH-cytochrome b5 reductase"/>
    <property type="match status" value="1"/>
</dbReference>
<evidence type="ECO:0000256" key="9">
    <source>
        <dbReference type="ARBA" id="ARBA00023002"/>
    </source>
</evidence>
<comment type="similarity">
    <text evidence="3 14">Belongs to the flavoprotein pyridine nucleotide cytochrome reductase family.</text>
</comment>
<evidence type="ECO:0000256" key="6">
    <source>
        <dbReference type="ARBA" id="ARBA00022787"/>
    </source>
</evidence>
<dbReference type="GO" id="GO:0090524">
    <property type="term" value="F:cytochrome-b5 reductase activity, acting on NADH"/>
    <property type="evidence" value="ECO:0007669"/>
    <property type="project" value="UniProtKB-EC"/>
</dbReference>
<evidence type="ECO:0000256" key="15">
    <source>
        <dbReference type="SAM" id="Phobius"/>
    </source>
</evidence>
<evidence type="ECO:0000256" key="11">
    <source>
        <dbReference type="ARBA" id="ARBA00023128"/>
    </source>
</evidence>
<dbReference type="AlphaFoldDB" id="A0A7D9D1Y6"/>
<evidence type="ECO:0000256" key="14">
    <source>
        <dbReference type="RuleBase" id="RU361226"/>
    </source>
</evidence>
<dbReference type="EMBL" id="JABCYN010000034">
    <property type="protein sequence ID" value="KAF6008728.1"/>
    <property type="molecule type" value="Genomic_DNA"/>
</dbReference>
<dbReference type="GO" id="GO:0006696">
    <property type="term" value="P:ergosterol biosynthetic process"/>
    <property type="evidence" value="ECO:0007669"/>
    <property type="project" value="TreeGrafter"/>
</dbReference>
<keyword evidence="8 15" id="KW-1133">Transmembrane helix</keyword>
<proteinExistence type="inferred from homology"/>
<dbReference type="InterPro" id="IPR001433">
    <property type="entry name" value="OxRdtase_FAD/NAD-bd"/>
</dbReference>
<dbReference type="EC" id="1.6.2.2" evidence="14"/>
<dbReference type="PRINTS" id="PR00406">
    <property type="entry name" value="CYTB5RDTASE"/>
</dbReference>
<dbReference type="InterPro" id="IPR017938">
    <property type="entry name" value="Riboflavin_synthase-like_b-brl"/>
</dbReference>
<feature type="binding site" evidence="13">
    <location>
        <position position="144"/>
    </location>
    <ligand>
        <name>FAD</name>
        <dbReference type="ChEBI" id="CHEBI:57692"/>
    </ligand>
</feature>
<comment type="cofactor">
    <cofactor evidence="1 13 14">
        <name>FAD</name>
        <dbReference type="ChEBI" id="CHEBI:57692"/>
    </cofactor>
</comment>
<evidence type="ECO:0000256" key="10">
    <source>
        <dbReference type="ARBA" id="ARBA00023027"/>
    </source>
</evidence>
<dbReference type="Gene3D" id="3.40.50.80">
    <property type="entry name" value="Nucleotide-binding domain of ferredoxin-NADP reductase (FNR) module"/>
    <property type="match status" value="1"/>
</dbReference>
<keyword evidence="6" id="KW-1000">Mitochondrion outer membrane</keyword>
<dbReference type="InterPro" id="IPR008333">
    <property type="entry name" value="Cbr1-like_FAD-bd_dom"/>
</dbReference>
<feature type="transmembrane region" description="Helical" evidence="15">
    <location>
        <begin position="9"/>
        <end position="30"/>
    </location>
</feature>
<keyword evidence="7 13" id="KW-0274">FAD</keyword>
<dbReference type="PRINTS" id="PR00371">
    <property type="entry name" value="FPNCR"/>
</dbReference>
<evidence type="ECO:0000259" key="16">
    <source>
        <dbReference type="PROSITE" id="PS51384"/>
    </source>
</evidence>
<comment type="subcellular location">
    <subcellularLocation>
        <location evidence="2">Mitochondrion outer membrane</location>
    </subcellularLocation>
</comment>
<dbReference type="InterPro" id="IPR001709">
    <property type="entry name" value="Flavoprot_Pyr_Nucl_cyt_Rdtase"/>
</dbReference>
<dbReference type="CDD" id="cd06183">
    <property type="entry name" value="cyt_b5_reduct_like"/>
    <property type="match status" value="1"/>
</dbReference>
<dbReference type="PROSITE" id="PS51384">
    <property type="entry name" value="FAD_FR"/>
    <property type="match status" value="1"/>
</dbReference>
<feature type="transmembrane region" description="Helical" evidence="15">
    <location>
        <begin position="36"/>
        <end position="53"/>
    </location>
</feature>
<dbReference type="SUPFAM" id="SSF63380">
    <property type="entry name" value="Riboflavin synthase domain-like"/>
    <property type="match status" value="1"/>
</dbReference>
<evidence type="ECO:0000256" key="5">
    <source>
        <dbReference type="ARBA" id="ARBA00022692"/>
    </source>
</evidence>
<feature type="binding site" evidence="13">
    <location>
        <position position="119"/>
    </location>
    <ligand>
        <name>FAD</name>
        <dbReference type="ChEBI" id="CHEBI:57692"/>
    </ligand>
</feature>
<evidence type="ECO:0000313" key="17">
    <source>
        <dbReference type="EMBL" id="KAF6008728.1"/>
    </source>
</evidence>
<dbReference type="Gene3D" id="2.40.30.10">
    <property type="entry name" value="Translation factors"/>
    <property type="match status" value="1"/>
</dbReference>
<dbReference type="InterPro" id="IPR001834">
    <property type="entry name" value="CBR-like"/>
</dbReference>
<feature type="domain" description="FAD-binding FR-type" evidence="16">
    <location>
        <begin position="65"/>
        <end position="168"/>
    </location>
</feature>
<evidence type="ECO:0000256" key="4">
    <source>
        <dbReference type="ARBA" id="ARBA00022630"/>
    </source>
</evidence>
<evidence type="ECO:0000256" key="7">
    <source>
        <dbReference type="ARBA" id="ARBA00022827"/>
    </source>
</evidence>
<comment type="catalytic activity">
    <reaction evidence="14">
        <text>2 Fe(III)-[cytochrome b5] + NADH = 2 Fe(II)-[cytochrome b5] + NAD(+) + H(+)</text>
        <dbReference type="Rhea" id="RHEA:46680"/>
        <dbReference type="Rhea" id="RHEA-COMP:10438"/>
        <dbReference type="Rhea" id="RHEA-COMP:10439"/>
        <dbReference type="ChEBI" id="CHEBI:15378"/>
        <dbReference type="ChEBI" id="CHEBI:29033"/>
        <dbReference type="ChEBI" id="CHEBI:29034"/>
        <dbReference type="ChEBI" id="CHEBI:57540"/>
        <dbReference type="ChEBI" id="CHEBI:57945"/>
        <dbReference type="EC" id="1.6.2.2"/>
    </reaction>
</comment>
<dbReference type="PANTHER" id="PTHR19370:SF143">
    <property type="entry name" value="PLASMA MEMBRANE-ASSOCIATED COENZYME Q6 REDUCTASE PGA3"/>
    <property type="match status" value="1"/>
</dbReference>
<protein>
    <recommendedName>
        <fullName evidence="14">NADH-cytochrome b5 reductase</fullName>
        <ecNumber evidence="14">1.6.2.2</ecNumber>
    </recommendedName>
</protein>
<evidence type="ECO:0000256" key="2">
    <source>
        <dbReference type="ARBA" id="ARBA00004294"/>
    </source>
</evidence>
<feature type="binding site" evidence="13">
    <location>
        <position position="136"/>
    </location>
    <ligand>
        <name>FAD</name>
        <dbReference type="ChEBI" id="CHEBI:57692"/>
    </ligand>
</feature>
<evidence type="ECO:0000256" key="1">
    <source>
        <dbReference type="ARBA" id="ARBA00001974"/>
    </source>
</evidence>
<evidence type="ECO:0000256" key="8">
    <source>
        <dbReference type="ARBA" id="ARBA00022989"/>
    </source>
</evidence>
<dbReference type="Pfam" id="PF00970">
    <property type="entry name" value="FAD_binding_6"/>
    <property type="match status" value="1"/>
</dbReference>
<evidence type="ECO:0000256" key="3">
    <source>
        <dbReference type="ARBA" id="ARBA00006105"/>
    </source>
</evidence>
<evidence type="ECO:0000313" key="20">
    <source>
        <dbReference type="Proteomes" id="UP000568158"/>
    </source>
</evidence>
<dbReference type="Proteomes" id="UP000478008">
    <property type="component" value="Unassembled WGS sequence"/>
</dbReference>
<keyword evidence="9 14" id="KW-0560">Oxidoreductase</keyword>
<feature type="binding site" evidence="13">
    <location>
        <position position="142"/>
    </location>
    <ligand>
        <name>FAD</name>
        <dbReference type="ChEBI" id="CHEBI:57692"/>
    </ligand>
</feature>
<keyword evidence="12 15" id="KW-0472">Membrane</keyword>
<gene>
    <name evidence="18" type="primary">PGA3</name>
    <name evidence="18" type="ORF">DEBR0S7_01024G</name>
    <name evidence="17" type="ORF">HII12_003956</name>
</gene>